<name>A0ABP0L834_9DINO</name>
<evidence type="ECO:0000256" key="2">
    <source>
        <dbReference type="SAM" id="MobiDB-lite"/>
    </source>
</evidence>
<evidence type="ECO:0008006" key="5">
    <source>
        <dbReference type="Google" id="ProtNLM"/>
    </source>
</evidence>
<accession>A0ABP0L834</accession>
<comment type="caution">
    <text evidence="3">The sequence shown here is derived from an EMBL/GenBank/DDBJ whole genome shotgun (WGS) entry which is preliminary data.</text>
</comment>
<evidence type="ECO:0000313" key="4">
    <source>
        <dbReference type="Proteomes" id="UP001642484"/>
    </source>
</evidence>
<gene>
    <name evidence="3" type="ORF">CCMP2556_LOCUS19703</name>
</gene>
<organism evidence="3 4">
    <name type="scientific">Durusdinium trenchii</name>
    <dbReference type="NCBI Taxonomy" id="1381693"/>
    <lineage>
        <taxon>Eukaryota</taxon>
        <taxon>Sar</taxon>
        <taxon>Alveolata</taxon>
        <taxon>Dinophyceae</taxon>
        <taxon>Suessiales</taxon>
        <taxon>Symbiodiniaceae</taxon>
        <taxon>Durusdinium</taxon>
    </lineage>
</organism>
<reference evidence="3 4" key="1">
    <citation type="submission" date="2024-02" db="EMBL/GenBank/DDBJ databases">
        <authorList>
            <person name="Chen Y."/>
            <person name="Shah S."/>
            <person name="Dougan E. K."/>
            <person name="Thang M."/>
            <person name="Chan C."/>
        </authorList>
    </citation>
    <scope>NUCLEOTIDE SEQUENCE [LARGE SCALE GENOMIC DNA]</scope>
</reference>
<dbReference type="InterPro" id="IPR002885">
    <property type="entry name" value="PPR_rpt"/>
</dbReference>
<sequence>MPLLPRLGRPRCHGTAARGALGGSSIAAVDRRIFDYEKKFTLALKANSWRGALDLWAELRRSSLTPSGSCCSAAVSTLARSWRWQKALELFDGLQRECPDHVPSQTSCNAAIAALGRGAHWRGALHLVRQMEAEIAWPKPDTVSFGACCDAMARAAQWDVALKLLEESPSLPALSSCISAQERASEWHRAIGLLRWARSVHLKPNTAVMNVALGALGHGHWAQAMHLLDQMRQEGPRPTTISLNTALRACADASAWTRALSTFELFQALGLQPTNITYTTLIGALANGTLWQQAVVQLEELDHQLGSSSVDLITLHATLTACARGLAGSCAMKLLSELPSRSLQPDHTTYGIALSCLGGAWPVALQLLEHLDSPGELGWDEVIFRTAQDVFSTAPLEEALRLYRRGVDLKLVPGVNQVTDLHGLPAETALVLLSATLLEFAMRPEDEEILVIHGIHGPEKPGEAILRPLGGQGNDSVQAFREIEDGRRPVPSPVPPGERAIAPPLGEGRAKKEKTEEGTGSEQSMRAVWAPMPSLGILVTLLTFFTLRPPKVYMYGPAASPLGRSYAVDCSHWSELGSSQQADLVDEVLEVLRRNGFVVLEGMVPADEQLAMEEAAKQHFEKLPEGYFTSPLRAERSQVHVPYEDPWSKDWLVSNDLVLQVTARYVINNMACGRSEEEQQSAWCQWVMEGSSVEWFHSIPPQAGPLATDPPHGCTTVGAPEQLGPWLGRVMITKTPPQSPLMTRHRDIILPGPFAQLTIGVPLTPLDANNGPLALR</sequence>
<dbReference type="EMBL" id="CAXAMN010011314">
    <property type="protein sequence ID" value="CAK9034937.1"/>
    <property type="molecule type" value="Genomic_DNA"/>
</dbReference>
<dbReference type="Gene3D" id="2.60.120.620">
    <property type="entry name" value="q2cbj1_9rhob like domain"/>
    <property type="match status" value="1"/>
</dbReference>
<evidence type="ECO:0000313" key="3">
    <source>
        <dbReference type="EMBL" id="CAK9034937.1"/>
    </source>
</evidence>
<dbReference type="Proteomes" id="UP001642484">
    <property type="component" value="Unassembled WGS sequence"/>
</dbReference>
<keyword evidence="4" id="KW-1185">Reference proteome</keyword>
<feature type="non-terminal residue" evidence="3">
    <location>
        <position position="776"/>
    </location>
</feature>
<dbReference type="SUPFAM" id="SSF51197">
    <property type="entry name" value="Clavaminate synthase-like"/>
    <property type="match status" value="1"/>
</dbReference>
<dbReference type="PANTHER" id="PTHR47447">
    <property type="entry name" value="OS03G0856100 PROTEIN"/>
    <property type="match status" value="1"/>
</dbReference>
<feature type="compositionally biased region" description="Basic and acidic residues" evidence="2">
    <location>
        <begin position="508"/>
        <end position="517"/>
    </location>
</feature>
<dbReference type="PANTHER" id="PTHR47447:SF17">
    <property type="entry name" value="OS12G0638900 PROTEIN"/>
    <property type="match status" value="1"/>
</dbReference>
<dbReference type="InterPro" id="IPR011990">
    <property type="entry name" value="TPR-like_helical_dom_sf"/>
</dbReference>
<protein>
    <recommendedName>
        <fullName evidence="5">Pentatricopeptide repeat-containing protein, chloroplastic</fullName>
    </recommendedName>
</protein>
<keyword evidence="1" id="KW-0677">Repeat</keyword>
<evidence type="ECO:0000256" key="1">
    <source>
        <dbReference type="ARBA" id="ARBA00022737"/>
    </source>
</evidence>
<dbReference type="Gene3D" id="1.25.40.10">
    <property type="entry name" value="Tetratricopeptide repeat domain"/>
    <property type="match status" value="3"/>
</dbReference>
<dbReference type="Pfam" id="PF13812">
    <property type="entry name" value="PPR_3"/>
    <property type="match status" value="1"/>
</dbReference>
<proteinExistence type="predicted"/>
<feature type="region of interest" description="Disordered" evidence="2">
    <location>
        <begin position="484"/>
        <end position="524"/>
    </location>
</feature>